<evidence type="ECO:0000256" key="2">
    <source>
        <dbReference type="ARBA" id="ARBA00022801"/>
    </source>
</evidence>
<protein>
    <submittedName>
        <fullName evidence="9">P-loop containing nucleoside triphosphate hydrolase protein</fullName>
    </submittedName>
</protein>
<evidence type="ECO:0000313" key="10">
    <source>
        <dbReference type="Proteomes" id="UP000269721"/>
    </source>
</evidence>
<dbReference type="Proteomes" id="UP000269721">
    <property type="component" value="Unassembled WGS sequence"/>
</dbReference>
<dbReference type="GO" id="GO:0016787">
    <property type="term" value="F:hydrolase activity"/>
    <property type="evidence" value="ECO:0007669"/>
    <property type="project" value="UniProtKB-KW"/>
</dbReference>
<reference evidence="10" key="1">
    <citation type="journal article" date="2018" name="Nat. Microbiol.">
        <title>Leveraging single-cell genomics to expand the fungal tree of life.</title>
        <authorList>
            <person name="Ahrendt S.R."/>
            <person name="Quandt C.A."/>
            <person name="Ciobanu D."/>
            <person name="Clum A."/>
            <person name="Salamov A."/>
            <person name="Andreopoulos B."/>
            <person name="Cheng J.F."/>
            <person name="Woyke T."/>
            <person name="Pelin A."/>
            <person name="Henrissat B."/>
            <person name="Reynolds N.K."/>
            <person name="Benny G.L."/>
            <person name="Smith M.E."/>
            <person name="James T.Y."/>
            <person name="Grigoriev I.V."/>
        </authorList>
    </citation>
    <scope>NUCLEOTIDE SEQUENCE [LARGE SCALE GENOMIC DNA]</scope>
</reference>
<dbReference type="Pfam" id="PF00270">
    <property type="entry name" value="DEAD"/>
    <property type="match status" value="1"/>
</dbReference>
<keyword evidence="5" id="KW-0694">RNA-binding</keyword>
<dbReference type="EMBL" id="ML000984">
    <property type="protein sequence ID" value="RKO83656.1"/>
    <property type="molecule type" value="Genomic_DNA"/>
</dbReference>
<feature type="domain" description="Helicase ATP-binding" evidence="7">
    <location>
        <begin position="41"/>
        <end position="88"/>
    </location>
</feature>
<dbReference type="PROSITE" id="PS51195">
    <property type="entry name" value="Q_MOTIF"/>
    <property type="match status" value="1"/>
</dbReference>
<dbReference type="PANTHER" id="PTHR47959:SF24">
    <property type="entry name" value="ATP-DEPENDENT RNA HELICASE"/>
    <property type="match status" value="1"/>
</dbReference>
<dbReference type="AlphaFoldDB" id="A0A4P9W0T5"/>
<evidence type="ECO:0000256" key="5">
    <source>
        <dbReference type="ARBA" id="ARBA00022884"/>
    </source>
</evidence>
<keyword evidence="3" id="KW-0347">Helicase</keyword>
<dbReference type="OrthoDB" id="2135455at2759"/>
<dbReference type="InterPro" id="IPR014014">
    <property type="entry name" value="RNA_helicase_DEAD_Q_motif"/>
</dbReference>
<keyword evidence="1" id="KW-0547">Nucleotide-binding</keyword>
<sequence>MSINEDSLPKTFPDIGLNQWLVDALAALSIKAPSEIQKACIPEILKGKDVIGSAKTGSGKTAAFALPILQKLGEDPYGVFALVLTPTR</sequence>
<evidence type="ECO:0000259" key="8">
    <source>
        <dbReference type="PROSITE" id="PS51195"/>
    </source>
</evidence>
<feature type="domain" description="DEAD-box RNA helicase Q" evidence="8">
    <location>
        <begin position="10"/>
        <end position="38"/>
    </location>
</feature>
<dbReference type="GO" id="GO:0005524">
    <property type="term" value="F:ATP binding"/>
    <property type="evidence" value="ECO:0007669"/>
    <property type="project" value="UniProtKB-KW"/>
</dbReference>
<feature type="short sequence motif" description="Q motif" evidence="6">
    <location>
        <begin position="10"/>
        <end position="38"/>
    </location>
</feature>
<gene>
    <name evidence="9" type="ORF">BDK51DRAFT_24804</name>
</gene>
<keyword evidence="10" id="KW-1185">Reference proteome</keyword>
<evidence type="ECO:0000256" key="4">
    <source>
        <dbReference type="ARBA" id="ARBA00022840"/>
    </source>
</evidence>
<organism evidence="9 10">
    <name type="scientific">Blyttiomyces helicus</name>
    <dbReference type="NCBI Taxonomy" id="388810"/>
    <lineage>
        <taxon>Eukaryota</taxon>
        <taxon>Fungi</taxon>
        <taxon>Fungi incertae sedis</taxon>
        <taxon>Chytridiomycota</taxon>
        <taxon>Chytridiomycota incertae sedis</taxon>
        <taxon>Chytridiomycetes</taxon>
        <taxon>Chytridiomycetes incertae sedis</taxon>
        <taxon>Blyttiomyces</taxon>
    </lineage>
</organism>
<dbReference type="PANTHER" id="PTHR47959">
    <property type="entry name" value="ATP-DEPENDENT RNA HELICASE RHLE-RELATED"/>
    <property type="match status" value="1"/>
</dbReference>
<proteinExistence type="predicted"/>
<evidence type="ECO:0000256" key="3">
    <source>
        <dbReference type="ARBA" id="ARBA00022806"/>
    </source>
</evidence>
<dbReference type="SUPFAM" id="SSF52540">
    <property type="entry name" value="P-loop containing nucleoside triphosphate hydrolases"/>
    <property type="match status" value="1"/>
</dbReference>
<evidence type="ECO:0000313" key="9">
    <source>
        <dbReference type="EMBL" id="RKO83656.1"/>
    </source>
</evidence>
<dbReference type="InterPro" id="IPR050079">
    <property type="entry name" value="DEAD_box_RNA_helicase"/>
</dbReference>
<dbReference type="GO" id="GO:0003724">
    <property type="term" value="F:RNA helicase activity"/>
    <property type="evidence" value="ECO:0007669"/>
    <property type="project" value="InterPro"/>
</dbReference>
<dbReference type="InterPro" id="IPR027417">
    <property type="entry name" value="P-loop_NTPase"/>
</dbReference>
<dbReference type="GO" id="GO:0005829">
    <property type="term" value="C:cytosol"/>
    <property type="evidence" value="ECO:0007669"/>
    <property type="project" value="TreeGrafter"/>
</dbReference>
<keyword evidence="4" id="KW-0067">ATP-binding</keyword>
<dbReference type="InterPro" id="IPR014001">
    <property type="entry name" value="Helicase_ATP-bd"/>
</dbReference>
<evidence type="ECO:0000259" key="7">
    <source>
        <dbReference type="PROSITE" id="PS51192"/>
    </source>
</evidence>
<accession>A0A4P9W0T5</accession>
<dbReference type="PROSITE" id="PS51192">
    <property type="entry name" value="HELICASE_ATP_BIND_1"/>
    <property type="match status" value="1"/>
</dbReference>
<dbReference type="InterPro" id="IPR011545">
    <property type="entry name" value="DEAD/DEAH_box_helicase_dom"/>
</dbReference>
<evidence type="ECO:0000256" key="6">
    <source>
        <dbReference type="PROSITE-ProRule" id="PRU00552"/>
    </source>
</evidence>
<dbReference type="Gene3D" id="3.40.50.300">
    <property type="entry name" value="P-loop containing nucleotide triphosphate hydrolases"/>
    <property type="match status" value="1"/>
</dbReference>
<name>A0A4P9W0T5_9FUNG</name>
<dbReference type="GO" id="GO:0003723">
    <property type="term" value="F:RNA binding"/>
    <property type="evidence" value="ECO:0007669"/>
    <property type="project" value="UniProtKB-KW"/>
</dbReference>
<evidence type="ECO:0000256" key="1">
    <source>
        <dbReference type="ARBA" id="ARBA00022741"/>
    </source>
</evidence>
<keyword evidence="2 9" id="KW-0378">Hydrolase</keyword>